<reference evidence="2 3" key="1">
    <citation type="submission" date="2018-05" db="EMBL/GenBank/DDBJ databases">
        <title>Streptomyces venezuelae.</title>
        <authorList>
            <person name="Kim W."/>
            <person name="Lee N."/>
            <person name="Cho B.-K."/>
        </authorList>
    </citation>
    <scope>NUCLEOTIDE SEQUENCE [LARGE SCALE GENOMIC DNA]</scope>
    <source>
        <strain evidence="2 3">ATCC 15068</strain>
    </source>
</reference>
<dbReference type="RefSeq" id="WP_150273833.1">
    <property type="nucleotide sequence ID" value="NZ_CP029194.1"/>
</dbReference>
<evidence type="ECO:0000313" key="3">
    <source>
        <dbReference type="Proteomes" id="UP000324106"/>
    </source>
</evidence>
<proteinExistence type="predicted"/>
<dbReference type="EMBL" id="CP029194">
    <property type="protein sequence ID" value="QES24262.1"/>
    <property type="molecule type" value="Genomic_DNA"/>
</dbReference>
<gene>
    <name evidence="2" type="ORF">DEJ46_38505</name>
</gene>
<sequence length="99" mass="10437">MTARETWTVDRLHHALPHSASRQQLLADVNLTPIGELPAVLDRWAAAADTLLAAAPRIAAARAQHAGATVPGDTTVDHTGDVLRDAGHRPDREPGRGAA</sequence>
<dbReference type="OrthoDB" id="4290076at2"/>
<evidence type="ECO:0000256" key="1">
    <source>
        <dbReference type="SAM" id="MobiDB-lite"/>
    </source>
</evidence>
<organism evidence="2 3">
    <name type="scientific">Streptomyces venezuelae</name>
    <dbReference type="NCBI Taxonomy" id="54571"/>
    <lineage>
        <taxon>Bacteria</taxon>
        <taxon>Bacillati</taxon>
        <taxon>Actinomycetota</taxon>
        <taxon>Actinomycetes</taxon>
        <taxon>Kitasatosporales</taxon>
        <taxon>Streptomycetaceae</taxon>
        <taxon>Streptomyces</taxon>
    </lineage>
</organism>
<name>A0A5P2B109_STRVZ</name>
<protein>
    <submittedName>
        <fullName evidence="2">Uncharacterized protein</fullName>
    </submittedName>
</protein>
<accession>A0A5P2B109</accession>
<feature type="compositionally biased region" description="Basic and acidic residues" evidence="1">
    <location>
        <begin position="75"/>
        <end position="99"/>
    </location>
</feature>
<feature type="region of interest" description="Disordered" evidence="1">
    <location>
        <begin position="65"/>
        <end position="99"/>
    </location>
</feature>
<dbReference type="AlphaFoldDB" id="A0A5P2B109"/>
<evidence type="ECO:0000313" key="2">
    <source>
        <dbReference type="EMBL" id="QES24262.1"/>
    </source>
</evidence>
<dbReference type="Proteomes" id="UP000324106">
    <property type="component" value="Chromosome"/>
</dbReference>